<evidence type="ECO:0000256" key="6">
    <source>
        <dbReference type="ARBA" id="ARBA00023042"/>
    </source>
</evidence>
<dbReference type="PANTHER" id="PTHR12189">
    <property type="entry name" value="MRNA GUANINE-7- METHYLTRANSFERASE"/>
    <property type="match status" value="1"/>
</dbReference>
<dbReference type="AlphaFoldDB" id="A0AAW0MA78"/>
<dbReference type="EC" id="2.1.1.56" evidence="1"/>
<accession>A0AAW0MA78</accession>
<keyword evidence="9" id="KW-1133">Transmembrane helix</keyword>
<evidence type="ECO:0000256" key="5">
    <source>
        <dbReference type="ARBA" id="ARBA00022884"/>
    </source>
</evidence>
<keyword evidence="6" id="KW-0506">mRNA capping</keyword>
<comment type="caution">
    <text evidence="11">The sequence shown here is derived from an EMBL/GenBank/DDBJ whole genome shotgun (WGS) entry which is preliminary data.</text>
</comment>
<evidence type="ECO:0000256" key="8">
    <source>
        <dbReference type="SAM" id="MobiDB-lite"/>
    </source>
</evidence>
<dbReference type="InterPro" id="IPR039753">
    <property type="entry name" value="RG7MT1"/>
</dbReference>
<reference evidence="11" key="3">
    <citation type="submission" date="2023-07" db="EMBL/GenBank/DDBJ databases">
        <title>An improved reference 1 genome and first organelle genomes of Quercus suber.</title>
        <authorList>
            <consortium name="Genosuber Consortium"/>
            <person name="Usie A."/>
            <person name="Serra O."/>
            <person name="Barros P."/>
        </authorList>
    </citation>
    <scope>NUCLEOTIDE SEQUENCE</scope>
    <source>
        <strain evidence="11">HL8</strain>
        <tissue evidence="11">Leaves</tissue>
    </source>
</reference>
<reference evidence="11" key="1">
    <citation type="submission" date="2017-12" db="EMBL/GenBank/DDBJ databases">
        <authorList>
            <person name="Barbosa P."/>
            <person name="Usie A."/>
            <person name="Ramos A.M."/>
        </authorList>
    </citation>
    <scope>NUCLEOTIDE SEQUENCE</scope>
    <source>
        <strain evidence="11">HL8</strain>
        <tissue evidence="11">Leaves</tissue>
    </source>
</reference>
<dbReference type="EMBL" id="PKMF04000007">
    <property type="protein sequence ID" value="KAK7860364.1"/>
    <property type="molecule type" value="Genomic_DNA"/>
</dbReference>
<protein>
    <recommendedName>
        <fullName evidence="1">mRNA (guanine-N(7))-methyltransferase</fullName>
        <ecNumber evidence="1">2.1.1.56</ecNumber>
    </recommendedName>
</protein>
<proteinExistence type="predicted"/>
<keyword evidence="4" id="KW-0949">S-adenosyl-L-methionine</keyword>
<dbReference type="PANTHER" id="PTHR12189:SF2">
    <property type="entry name" value="MRNA CAP GUANINE-N7 METHYLTRANSFERASE"/>
    <property type="match status" value="1"/>
</dbReference>
<reference evidence="11" key="2">
    <citation type="journal article" date="2018" name="Sci. Data">
        <title>The draft genome sequence of cork oak.</title>
        <authorList>
            <person name="Ramos A.M."/>
            <person name="Usie A."/>
            <person name="Barbosa P."/>
            <person name="Barros P.M."/>
            <person name="Capote T."/>
            <person name="Chaves I."/>
            <person name="Simoes F."/>
            <person name="Abreu I."/>
            <person name="Carrasquinho I."/>
            <person name="Faro C."/>
            <person name="Guimaraes J.B."/>
            <person name="Mendonca D."/>
            <person name="Nobrega F."/>
            <person name="Rodrigues L."/>
            <person name="Saibo N.J.M."/>
            <person name="Varela M.C."/>
            <person name="Egas C."/>
            <person name="Matos J."/>
            <person name="Miguel C.M."/>
            <person name="Oliveira M.M."/>
            <person name="Ricardo C.P."/>
            <person name="Goncalves S."/>
        </authorList>
    </citation>
    <scope>NUCLEOTIDE SEQUENCE [LARGE SCALE GENOMIC DNA]</scope>
    <source>
        <strain evidence="11">HL8</strain>
    </source>
</reference>
<organism evidence="11">
    <name type="scientific">Quercus suber</name>
    <name type="common">Cork oak</name>
    <dbReference type="NCBI Taxonomy" id="58331"/>
    <lineage>
        <taxon>Eukaryota</taxon>
        <taxon>Viridiplantae</taxon>
        <taxon>Streptophyta</taxon>
        <taxon>Embryophyta</taxon>
        <taxon>Tracheophyta</taxon>
        <taxon>Spermatophyta</taxon>
        <taxon>Magnoliopsida</taxon>
        <taxon>eudicotyledons</taxon>
        <taxon>Gunneridae</taxon>
        <taxon>Pentapetalae</taxon>
        <taxon>rosids</taxon>
        <taxon>fabids</taxon>
        <taxon>Fagales</taxon>
        <taxon>Fagaceae</taxon>
        <taxon>Quercus</taxon>
    </lineage>
</organism>
<keyword evidence="9" id="KW-0472">Membrane</keyword>
<dbReference type="Pfam" id="PF03291">
    <property type="entry name" value="mRNA_G-N7_MeTrfase"/>
    <property type="match status" value="1"/>
</dbReference>
<keyword evidence="3" id="KW-0808">Transferase</keyword>
<keyword evidence="6" id="KW-0507">mRNA processing</keyword>
<dbReference type="InterPro" id="IPR029063">
    <property type="entry name" value="SAM-dependent_MTases_sf"/>
</dbReference>
<dbReference type="InterPro" id="IPR004971">
    <property type="entry name" value="mRNA_G-N7_MeTrfase_dom"/>
</dbReference>
<dbReference type="Gene3D" id="3.40.50.150">
    <property type="entry name" value="Vaccinia Virus protein VP39"/>
    <property type="match status" value="1"/>
</dbReference>
<feature type="transmembrane region" description="Helical" evidence="9">
    <location>
        <begin position="150"/>
        <end position="170"/>
    </location>
</feature>
<evidence type="ECO:0000256" key="1">
    <source>
        <dbReference type="ARBA" id="ARBA00011926"/>
    </source>
</evidence>
<comment type="catalytic activity">
    <reaction evidence="7">
        <text>a 5'-end (5'-triphosphoguanosine)-ribonucleoside in mRNA + S-adenosyl-L-methionine = a 5'-end (N(7)-methyl 5'-triphosphoguanosine)-ribonucleoside in mRNA + S-adenosyl-L-homocysteine</text>
        <dbReference type="Rhea" id="RHEA:67008"/>
        <dbReference type="Rhea" id="RHEA-COMP:17166"/>
        <dbReference type="Rhea" id="RHEA-COMP:17167"/>
        <dbReference type="ChEBI" id="CHEBI:57856"/>
        <dbReference type="ChEBI" id="CHEBI:59789"/>
        <dbReference type="ChEBI" id="CHEBI:156461"/>
        <dbReference type="ChEBI" id="CHEBI:167617"/>
        <dbReference type="EC" id="2.1.1.56"/>
    </reaction>
</comment>
<name>A0AAW0MA78_QUESU</name>
<keyword evidence="9" id="KW-0812">Transmembrane</keyword>
<evidence type="ECO:0000256" key="3">
    <source>
        <dbReference type="ARBA" id="ARBA00022679"/>
    </source>
</evidence>
<evidence type="ECO:0000313" key="11">
    <source>
        <dbReference type="EMBL" id="KAK7860364.1"/>
    </source>
</evidence>
<feature type="domain" description="MRNA cap 0 methyltransferase" evidence="10">
    <location>
        <begin position="95"/>
        <end position="158"/>
    </location>
</feature>
<dbReference type="GO" id="GO:0003723">
    <property type="term" value="F:RNA binding"/>
    <property type="evidence" value="ECO:0007669"/>
    <property type="project" value="UniProtKB-KW"/>
</dbReference>
<evidence type="ECO:0000259" key="10">
    <source>
        <dbReference type="Pfam" id="PF03291"/>
    </source>
</evidence>
<keyword evidence="5" id="KW-0694">RNA-binding</keyword>
<feature type="transmembrane region" description="Helical" evidence="9">
    <location>
        <begin position="75"/>
        <end position="94"/>
    </location>
</feature>
<sequence length="199" mass="22671">MKRGYPESPSGSVGPPQSRLKQNPEGALPLCLVAGKVLEKAEKLEIETFLSLFPDIDFWVLEYLLRKQTTEEIEIWVFGVILFCFVVLGDSQFLEDESTKIFARKVAEHYSARTNQTLEEREASPIIHLKKLNNWIKSVLIQLYARRGDAVLDLACGKALLTCIIALQLLNLMRHHHKYLVVTLSLRVNCQPPRVLLLC</sequence>
<dbReference type="GO" id="GO:0005634">
    <property type="term" value="C:nucleus"/>
    <property type="evidence" value="ECO:0007669"/>
    <property type="project" value="TreeGrafter"/>
</dbReference>
<keyword evidence="2 11" id="KW-0489">Methyltransferase</keyword>
<evidence type="ECO:0000256" key="2">
    <source>
        <dbReference type="ARBA" id="ARBA00022603"/>
    </source>
</evidence>
<gene>
    <name evidence="11" type="ORF">CFP56_039612</name>
</gene>
<dbReference type="GO" id="GO:0004482">
    <property type="term" value="F:mRNA 5'-cap (guanine-N7-)-methyltransferase activity"/>
    <property type="evidence" value="ECO:0007669"/>
    <property type="project" value="UniProtKB-EC"/>
</dbReference>
<evidence type="ECO:0000256" key="4">
    <source>
        <dbReference type="ARBA" id="ARBA00022691"/>
    </source>
</evidence>
<evidence type="ECO:0000256" key="9">
    <source>
        <dbReference type="SAM" id="Phobius"/>
    </source>
</evidence>
<evidence type="ECO:0000256" key="7">
    <source>
        <dbReference type="ARBA" id="ARBA00044712"/>
    </source>
</evidence>
<feature type="region of interest" description="Disordered" evidence="8">
    <location>
        <begin position="1"/>
        <end position="22"/>
    </location>
</feature>